<dbReference type="CDD" id="cd01823">
    <property type="entry name" value="SEST_like"/>
    <property type="match status" value="1"/>
</dbReference>
<evidence type="ECO:0000256" key="3">
    <source>
        <dbReference type="SAM" id="SignalP"/>
    </source>
</evidence>
<evidence type="ECO:0000256" key="1">
    <source>
        <dbReference type="PIRSR" id="PIRSR637460-1"/>
    </source>
</evidence>
<dbReference type="KEGG" id="sbro:GQF42_02350"/>
<dbReference type="Proteomes" id="UP000436138">
    <property type="component" value="Chromosome"/>
</dbReference>
<feature type="disulfide bond" evidence="2">
    <location>
        <begin position="125"/>
        <end position="135"/>
    </location>
</feature>
<dbReference type="Pfam" id="PF13472">
    <property type="entry name" value="Lipase_GDSL_2"/>
    <property type="match status" value="1"/>
</dbReference>
<evidence type="ECO:0000256" key="2">
    <source>
        <dbReference type="PIRSR" id="PIRSR637460-2"/>
    </source>
</evidence>
<dbReference type="GO" id="GO:0019433">
    <property type="term" value="P:triglyceride catabolic process"/>
    <property type="evidence" value="ECO:0007669"/>
    <property type="project" value="TreeGrafter"/>
</dbReference>
<feature type="disulfide bond" evidence="2">
    <location>
        <begin position="59"/>
        <end position="84"/>
    </location>
</feature>
<dbReference type="EMBL" id="CP047020">
    <property type="protein sequence ID" value="QHA02299.1"/>
    <property type="molecule type" value="Genomic_DNA"/>
</dbReference>
<feature type="domain" description="SGNH hydrolase-type esterase" evidence="4">
    <location>
        <begin position="39"/>
        <end position="259"/>
    </location>
</feature>
<evidence type="ECO:0000313" key="6">
    <source>
        <dbReference type="Proteomes" id="UP000436138"/>
    </source>
</evidence>
<dbReference type="InterPro" id="IPR037460">
    <property type="entry name" value="SEST-like"/>
</dbReference>
<accession>A0A6I6MVK9</accession>
<dbReference type="Gene3D" id="3.40.50.1110">
    <property type="entry name" value="SGNH hydrolase"/>
    <property type="match status" value="1"/>
</dbReference>
<feature type="signal peptide" evidence="3">
    <location>
        <begin position="1"/>
        <end position="22"/>
    </location>
</feature>
<gene>
    <name evidence="5" type="ORF">GQF42_02350</name>
</gene>
<proteinExistence type="predicted"/>
<keyword evidence="2" id="KW-1015">Disulfide bond</keyword>
<dbReference type="InterPro" id="IPR036514">
    <property type="entry name" value="SGNH_hydro_sf"/>
</dbReference>
<dbReference type="SUPFAM" id="SSF52266">
    <property type="entry name" value="SGNH hydrolase"/>
    <property type="match status" value="1"/>
</dbReference>
<keyword evidence="3" id="KW-0732">Signal</keyword>
<organism evidence="5 6">
    <name type="scientific">Streptomyces broussonetiae</name>
    <dbReference type="NCBI Taxonomy" id="2686304"/>
    <lineage>
        <taxon>Bacteria</taxon>
        <taxon>Bacillati</taxon>
        <taxon>Actinomycetota</taxon>
        <taxon>Actinomycetes</taxon>
        <taxon>Kitasatosporales</taxon>
        <taxon>Streptomycetaceae</taxon>
        <taxon>Streptomyces</taxon>
    </lineage>
</organism>
<dbReference type="RefSeq" id="WP_158917170.1">
    <property type="nucleotide sequence ID" value="NZ_CP047020.1"/>
</dbReference>
<dbReference type="GO" id="GO:0004806">
    <property type="term" value="F:triacylglycerol lipase activity"/>
    <property type="evidence" value="ECO:0007669"/>
    <property type="project" value="TreeGrafter"/>
</dbReference>
<feature type="active site" description="Nucleophile" evidence="1">
    <location>
        <position position="43"/>
    </location>
</feature>
<protein>
    <recommendedName>
        <fullName evidence="4">SGNH hydrolase-type esterase domain-containing protein</fullName>
    </recommendedName>
</protein>
<feature type="disulfide bond" evidence="2">
    <location>
        <begin position="185"/>
        <end position="231"/>
    </location>
</feature>
<feature type="chain" id="PRO_5038369549" description="SGNH hydrolase-type esterase domain-containing protein" evidence="3">
    <location>
        <begin position="23"/>
        <end position="271"/>
    </location>
</feature>
<keyword evidence="6" id="KW-1185">Reference proteome</keyword>
<reference evidence="5 6" key="1">
    <citation type="submission" date="2019-12" db="EMBL/GenBank/DDBJ databases">
        <title>Streptomyces sp. strain T44 isolated from rhizosphere soil of Broussonetia papyrifera.</title>
        <authorList>
            <person name="Mo P."/>
        </authorList>
    </citation>
    <scope>NUCLEOTIDE SEQUENCE [LARGE SCALE GENOMIC DNA]</scope>
    <source>
        <strain evidence="5 6">T44</strain>
    </source>
</reference>
<evidence type="ECO:0000259" key="4">
    <source>
        <dbReference type="Pfam" id="PF13472"/>
    </source>
</evidence>
<sequence length="271" mass="29165">MRHKPLAALAALIAATALTSTAAIEPSSAAPRSSVHYVALGDSFSSGSGAGDNDMSNYCRRSPNSYPALWAREHHPESFHYAACGGAVTGDVRAEQVAALDRDTTLVTITIGGNDADFEGVILGCILQPVNAEKCDAALDHSESVIHHELPQRLADTYRDIRAHAPHARVVVADYPHLFDATTVCLAATKPRRERMNKMADDADAVIERQAHAAGFHFADVRGAFRGHEVCNPGGLANEWILRIKNDWESYHPTATGQRHGYLPPVSEAIG</sequence>
<dbReference type="PANTHER" id="PTHR37981">
    <property type="entry name" value="LIPASE 2"/>
    <property type="match status" value="1"/>
</dbReference>
<name>A0A6I6MVK9_9ACTN</name>
<dbReference type="AlphaFoldDB" id="A0A6I6MVK9"/>
<feature type="active site" evidence="1">
    <location>
        <position position="252"/>
    </location>
</feature>
<dbReference type="PANTHER" id="PTHR37981:SF1">
    <property type="entry name" value="SGNH HYDROLASE-TYPE ESTERASE DOMAIN-CONTAINING PROTEIN"/>
    <property type="match status" value="1"/>
</dbReference>
<evidence type="ECO:0000313" key="5">
    <source>
        <dbReference type="EMBL" id="QHA02299.1"/>
    </source>
</evidence>
<dbReference type="InterPro" id="IPR013830">
    <property type="entry name" value="SGNH_hydro"/>
</dbReference>